<organism evidence="2 3">
    <name type="scientific">Pristionchus mayeri</name>
    <dbReference type="NCBI Taxonomy" id="1317129"/>
    <lineage>
        <taxon>Eukaryota</taxon>
        <taxon>Metazoa</taxon>
        <taxon>Ecdysozoa</taxon>
        <taxon>Nematoda</taxon>
        <taxon>Chromadorea</taxon>
        <taxon>Rhabditida</taxon>
        <taxon>Rhabditina</taxon>
        <taxon>Diplogasteromorpha</taxon>
        <taxon>Diplogasteroidea</taxon>
        <taxon>Neodiplogasteridae</taxon>
        <taxon>Pristionchus</taxon>
    </lineage>
</organism>
<accession>A0AAN5CF46</accession>
<protein>
    <submittedName>
        <fullName evidence="2">Uncharacterized protein</fullName>
    </submittedName>
</protein>
<keyword evidence="3" id="KW-1185">Reference proteome</keyword>
<name>A0AAN5CF46_9BILA</name>
<feature type="region of interest" description="Disordered" evidence="1">
    <location>
        <begin position="21"/>
        <end position="63"/>
    </location>
</feature>
<dbReference type="Proteomes" id="UP001328107">
    <property type="component" value="Unassembled WGS sequence"/>
</dbReference>
<gene>
    <name evidence="2" type="ORF">PMAYCL1PPCAC_11642</name>
</gene>
<sequence>SPVSVLQHSRVVFLEEILSASEDHRSRRHGCNSPSEPVGRGTEVESVNGAKRTDDDNEESDHF</sequence>
<evidence type="ECO:0000256" key="1">
    <source>
        <dbReference type="SAM" id="MobiDB-lite"/>
    </source>
</evidence>
<proteinExistence type="predicted"/>
<comment type="caution">
    <text evidence="2">The sequence shown here is derived from an EMBL/GenBank/DDBJ whole genome shotgun (WGS) entry which is preliminary data.</text>
</comment>
<dbReference type="AlphaFoldDB" id="A0AAN5CF46"/>
<feature type="non-terminal residue" evidence="2">
    <location>
        <position position="1"/>
    </location>
</feature>
<reference evidence="3" key="1">
    <citation type="submission" date="2022-10" db="EMBL/GenBank/DDBJ databases">
        <title>Genome assembly of Pristionchus species.</title>
        <authorList>
            <person name="Yoshida K."/>
            <person name="Sommer R.J."/>
        </authorList>
    </citation>
    <scope>NUCLEOTIDE SEQUENCE [LARGE SCALE GENOMIC DNA]</scope>
    <source>
        <strain evidence="3">RS5460</strain>
    </source>
</reference>
<evidence type="ECO:0000313" key="2">
    <source>
        <dbReference type="EMBL" id="GMR41447.1"/>
    </source>
</evidence>
<dbReference type="EMBL" id="BTRK01000003">
    <property type="protein sequence ID" value="GMR41447.1"/>
    <property type="molecule type" value="Genomic_DNA"/>
</dbReference>
<evidence type="ECO:0000313" key="3">
    <source>
        <dbReference type="Proteomes" id="UP001328107"/>
    </source>
</evidence>